<gene>
    <name evidence="1" type="ORF">RA086_08195</name>
</gene>
<keyword evidence="1" id="KW-0648">Protein biosynthesis</keyword>
<dbReference type="RefSeq" id="WP_308703346.1">
    <property type="nucleotide sequence ID" value="NZ_AP027463.1"/>
</dbReference>
<keyword evidence="2" id="KW-1185">Reference proteome</keyword>
<name>A0ABU1ABA8_9LACO</name>
<accession>A0ABU1ABA8</accession>
<comment type="caution">
    <text evidence="1">The sequence shown here is derived from an EMBL/GenBank/DDBJ whole genome shotgun (WGS) entry which is preliminary data.</text>
</comment>
<keyword evidence="1" id="KW-0251">Elongation factor</keyword>
<dbReference type="NCBIfam" id="NF047400">
    <property type="entry name" value="MazE_PemI_antitoxin"/>
    <property type="match status" value="1"/>
</dbReference>
<evidence type="ECO:0000313" key="2">
    <source>
        <dbReference type="Proteomes" id="UP001227831"/>
    </source>
</evidence>
<protein>
    <submittedName>
        <fullName evidence="1">Transcription elongation factor GreAB</fullName>
    </submittedName>
</protein>
<evidence type="ECO:0000313" key="1">
    <source>
        <dbReference type="EMBL" id="MDQ7937610.1"/>
    </source>
</evidence>
<organism evidence="1 2">
    <name type="scientific">Lactiplantibacillus brownii</name>
    <dbReference type="NCBI Taxonomy" id="3069269"/>
    <lineage>
        <taxon>Bacteria</taxon>
        <taxon>Bacillati</taxon>
        <taxon>Bacillota</taxon>
        <taxon>Bacilli</taxon>
        <taxon>Lactobacillales</taxon>
        <taxon>Lactobacillaceae</taxon>
        <taxon>Lactiplantibacillus</taxon>
    </lineage>
</organism>
<reference evidence="1 2" key="1">
    <citation type="journal article" date="2023" name="Int. J. Syst. Evol. Microbiol.">
        <title>Lactiplantibacillus brownii sp. nov., a novel psychrotolerant species isolated from sauerkraut.</title>
        <authorList>
            <person name="Heng Y.C."/>
            <person name="Silvaraju S."/>
            <person name="Lee J.K.Y."/>
            <person name="Kittelmann S."/>
        </authorList>
    </citation>
    <scope>NUCLEOTIDE SEQUENCE [LARGE SCALE GENOMIC DNA]</scope>
    <source>
        <strain evidence="1 2">WILCCON 0030</strain>
    </source>
</reference>
<dbReference type="Proteomes" id="UP001227831">
    <property type="component" value="Unassembled WGS sequence"/>
</dbReference>
<proteinExistence type="predicted"/>
<dbReference type="GO" id="GO:0003746">
    <property type="term" value="F:translation elongation factor activity"/>
    <property type="evidence" value="ECO:0007669"/>
    <property type="project" value="UniProtKB-KW"/>
</dbReference>
<sequence>MEVKIINYHTSLALGLPKDNRFKEGQNWLLIPSADGESFTLAPKTENPYNKTKGSKIMTEEWSDFNCNEVK</sequence>
<dbReference type="EMBL" id="JAVCWF010000001">
    <property type="protein sequence ID" value="MDQ7937610.1"/>
    <property type="molecule type" value="Genomic_DNA"/>
</dbReference>